<feature type="region of interest" description="Disordered" evidence="1">
    <location>
        <begin position="359"/>
        <end position="449"/>
    </location>
</feature>
<dbReference type="AlphaFoldDB" id="A0A6L2LXB0"/>
<evidence type="ECO:0000313" key="3">
    <source>
        <dbReference type="EMBL" id="GEU66298.1"/>
    </source>
</evidence>
<sequence length="554" mass="64144">MGKFCFLTYWWDMGSRPRFDGLLLKRSLWASVIKAIHGEDGKIGNCSKYGHKSIWRDIVQEMDVFKKQGTNLYSFMQKKLGNDVNTSFWEDVWRENMAFNHRYPRLYALEVNKKVDVAAKLAHASLVCSFRHVPRSGVGHSHLEDLLTDIEGASLAVMNDKWTWALEGSGGFFVASVRKLLDDKRLSVVSSHTRWIKAVPIKVNIHAWKVRLDSLPTRLNISRRCIDIMSILCPIYGSAVESPSHVFFDCQVAKDNFRKICRWWDVVFMEVSSYEEWITWIQNLSVSVKHKRLLECIEEPEFGSGANVYGSRWEYFQRKQDKCPLEIPLDFEEDVFDDEVQRNKAITLSDEKITLDASSEGTLLDKPIESPEKSPVSPNINNASMNEARENDSRGDSIAIDINENNKNTDETESKKESQVVIEVDPNSGEDKRTETYKRSKSTGHSIASNNKRIENDDRFRLRLPQDMQVKLIPRHNWTRSCTEFGEYKTKTSSSNDGFDEEVSYDGYWKMLLEIYMDVTSYQGFKSLIHILYYSLMCSFHKLSVRKFLVLLSW</sequence>
<feature type="compositionally biased region" description="Basic and acidic residues" evidence="1">
    <location>
        <begin position="429"/>
        <end position="438"/>
    </location>
</feature>
<feature type="compositionally biased region" description="Polar residues" evidence="1">
    <location>
        <begin position="376"/>
        <end position="385"/>
    </location>
</feature>
<gene>
    <name evidence="3" type="ORF">Tci_038276</name>
</gene>
<keyword evidence="3" id="KW-0808">Transferase</keyword>
<proteinExistence type="predicted"/>
<dbReference type="PANTHER" id="PTHR36617:SF15">
    <property type="entry name" value="REVERSE TRANSCRIPTASE ZINC-BINDING DOMAIN-CONTAINING PROTEIN"/>
    <property type="match status" value="1"/>
</dbReference>
<accession>A0A6L2LXB0</accession>
<name>A0A6L2LXB0_TANCI</name>
<evidence type="ECO:0000259" key="2">
    <source>
        <dbReference type="Pfam" id="PF13966"/>
    </source>
</evidence>
<dbReference type="EMBL" id="BKCJ010005357">
    <property type="protein sequence ID" value="GEU66298.1"/>
    <property type="molecule type" value="Genomic_DNA"/>
</dbReference>
<comment type="caution">
    <text evidence="3">The sequence shown here is derived from an EMBL/GenBank/DDBJ whole genome shotgun (WGS) entry which is preliminary data.</text>
</comment>
<keyword evidence="3" id="KW-0548">Nucleotidyltransferase</keyword>
<protein>
    <submittedName>
        <fullName evidence="3">RNA-directed DNA polymerase, eukaryota, reverse transcriptase zinc-binding domain protein</fullName>
    </submittedName>
</protein>
<keyword evidence="3" id="KW-0695">RNA-directed DNA polymerase</keyword>
<evidence type="ECO:0000256" key="1">
    <source>
        <dbReference type="SAM" id="MobiDB-lite"/>
    </source>
</evidence>
<organism evidence="3">
    <name type="scientific">Tanacetum cinerariifolium</name>
    <name type="common">Dalmatian daisy</name>
    <name type="synonym">Chrysanthemum cinerariifolium</name>
    <dbReference type="NCBI Taxonomy" id="118510"/>
    <lineage>
        <taxon>Eukaryota</taxon>
        <taxon>Viridiplantae</taxon>
        <taxon>Streptophyta</taxon>
        <taxon>Embryophyta</taxon>
        <taxon>Tracheophyta</taxon>
        <taxon>Spermatophyta</taxon>
        <taxon>Magnoliopsida</taxon>
        <taxon>eudicotyledons</taxon>
        <taxon>Gunneridae</taxon>
        <taxon>Pentapetalae</taxon>
        <taxon>asterids</taxon>
        <taxon>campanulids</taxon>
        <taxon>Asterales</taxon>
        <taxon>Asteraceae</taxon>
        <taxon>Asteroideae</taxon>
        <taxon>Anthemideae</taxon>
        <taxon>Anthemidinae</taxon>
        <taxon>Tanacetum</taxon>
    </lineage>
</organism>
<feature type="domain" description="Reverse transcriptase zinc-binding" evidence="2">
    <location>
        <begin position="172"/>
        <end position="254"/>
    </location>
</feature>
<dbReference type="InterPro" id="IPR026960">
    <property type="entry name" value="RVT-Znf"/>
</dbReference>
<dbReference type="PANTHER" id="PTHR36617">
    <property type="entry name" value="PROTEIN, PUTATIVE-RELATED"/>
    <property type="match status" value="1"/>
</dbReference>
<reference evidence="3" key="1">
    <citation type="journal article" date="2019" name="Sci. Rep.">
        <title>Draft genome of Tanacetum cinerariifolium, the natural source of mosquito coil.</title>
        <authorList>
            <person name="Yamashiro T."/>
            <person name="Shiraishi A."/>
            <person name="Satake H."/>
            <person name="Nakayama K."/>
        </authorList>
    </citation>
    <scope>NUCLEOTIDE SEQUENCE</scope>
</reference>
<dbReference type="Pfam" id="PF13966">
    <property type="entry name" value="zf-RVT"/>
    <property type="match status" value="1"/>
</dbReference>
<feature type="compositionally biased region" description="Basic and acidic residues" evidence="1">
    <location>
        <begin position="407"/>
        <end position="418"/>
    </location>
</feature>
<dbReference type="GO" id="GO:0003964">
    <property type="term" value="F:RNA-directed DNA polymerase activity"/>
    <property type="evidence" value="ECO:0007669"/>
    <property type="project" value="UniProtKB-KW"/>
</dbReference>